<dbReference type="InterPro" id="IPR006170">
    <property type="entry name" value="PBP/GOBP"/>
</dbReference>
<dbReference type="Gene3D" id="1.10.238.20">
    <property type="entry name" value="Pheromone/general odorant binding protein domain"/>
    <property type="match status" value="2"/>
</dbReference>
<evidence type="ECO:0000256" key="2">
    <source>
        <dbReference type="ARBA" id="ARBA00008098"/>
    </source>
</evidence>
<keyword evidence="7" id="KW-1185">Reference proteome</keyword>
<feature type="signal peptide" evidence="5">
    <location>
        <begin position="1"/>
        <end position="17"/>
    </location>
</feature>
<evidence type="ECO:0000256" key="5">
    <source>
        <dbReference type="SAM" id="SignalP"/>
    </source>
</evidence>
<dbReference type="Proteomes" id="UP001562425">
    <property type="component" value="Unassembled WGS sequence"/>
</dbReference>
<dbReference type="SMART" id="SM00708">
    <property type="entry name" value="PhBP"/>
    <property type="match status" value="2"/>
</dbReference>
<dbReference type="GO" id="GO:0005576">
    <property type="term" value="C:extracellular region"/>
    <property type="evidence" value="ECO:0007669"/>
    <property type="project" value="UniProtKB-SubCell"/>
</dbReference>
<comment type="similarity">
    <text evidence="2">Belongs to the PBP/GOBP family.</text>
</comment>
<dbReference type="PANTHER" id="PTHR11857">
    <property type="entry name" value="ODORANT BINDING PROTEIN-RELATED"/>
    <property type="match status" value="1"/>
</dbReference>
<evidence type="ECO:0000313" key="7">
    <source>
        <dbReference type="Proteomes" id="UP001562425"/>
    </source>
</evidence>
<dbReference type="EMBL" id="JBEHCU010007579">
    <property type="protein sequence ID" value="KAL1394494.1"/>
    <property type="molecule type" value="Genomic_DNA"/>
</dbReference>
<evidence type="ECO:0000256" key="1">
    <source>
        <dbReference type="ARBA" id="ARBA00004613"/>
    </source>
</evidence>
<keyword evidence="3" id="KW-0964">Secreted</keyword>
<feature type="chain" id="PRO_5044822418" evidence="5">
    <location>
        <begin position="18"/>
        <end position="261"/>
    </location>
</feature>
<proteinExistence type="inferred from homology"/>
<evidence type="ECO:0000313" key="6">
    <source>
        <dbReference type="EMBL" id="KAL1394494.1"/>
    </source>
</evidence>
<dbReference type="Pfam" id="PF01395">
    <property type="entry name" value="PBP_GOBP"/>
    <property type="match status" value="2"/>
</dbReference>
<keyword evidence="4 5" id="KW-0732">Signal</keyword>
<sequence>MMKIVATLLCLVAVTQANLTRKQKAKLHSTFVNCTTSMHIPEDTVHYEEHSVSGDLALKDPLFKRAILCVMRKMKVANETGDIDFPRMRGFLRDGHDEKTMEQMLKICAKTGMGATPQDKIYQFYRFARKRYTAQFHLKFQANFTVKQMEKIHSSFVNCTTNLNIPEDTVHYEQITVTGNLTVKDPLYKRNLLCLMQGMHIAKPTGDIDMSNMREFLRDGHDEKSLGEMLEICAKTAKGATPEEKAYQFHQCFWSQDKFVV</sequence>
<comment type="caution">
    <text evidence="6">The sequence shown here is derived from an EMBL/GenBank/DDBJ whole genome shotgun (WGS) entry which is preliminary data.</text>
</comment>
<gene>
    <name evidence="6" type="ORF">pipiens_003038</name>
</gene>
<dbReference type="CDD" id="cd23992">
    <property type="entry name" value="PBP_GOBP"/>
    <property type="match status" value="2"/>
</dbReference>
<name>A0ABD1D4F5_CULPP</name>
<reference evidence="6 7" key="1">
    <citation type="submission" date="2024-05" db="EMBL/GenBank/DDBJ databases">
        <title>Culex pipiens pipiens assembly and annotation.</title>
        <authorList>
            <person name="Alout H."/>
            <person name="Durand T."/>
        </authorList>
    </citation>
    <scope>NUCLEOTIDE SEQUENCE [LARGE SCALE GENOMIC DNA]</scope>
    <source>
        <strain evidence="6">HA-2024</strain>
        <tissue evidence="6">Whole body</tissue>
    </source>
</reference>
<comment type="subcellular location">
    <subcellularLocation>
        <location evidence="1">Secreted</location>
    </subcellularLocation>
</comment>
<evidence type="ECO:0000256" key="3">
    <source>
        <dbReference type="ARBA" id="ARBA00022525"/>
    </source>
</evidence>
<organism evidence="6 7">
    <name type="scientific">Culex pipiens pipiens</name>
    <name type="common">Northern house mosquito</name>
    <dbReference type="NCBI Taxonomy" id="38569"/>
    <lineage>
        <taxon>Eukaryota</taxon>
        <taxon>Metazoa</taxon>
        <taxon>Ecdysozoa</taxon>
        <taxon>Arthropoda</taxon>
        <taxon>Hexapoda</taxon>
        <taxon>Insecta</taxon>
        <taxon>Pterygota</taxon>
        <taxon>Neoptera</taxon>
        <taxon>Endopterygota</taxon>
        <taxon>Diptera</taxon>
        <taxon>Nematocera</taxon>
        <taxon>Culicoidea</taxon>
        <taxon>Culicidae</taxon>
        <taxon>Culicinae</taxon>
        <taxon>Culicini</taxon>
        <taxon>Culex</taxon>
        <taxon>Culex</taxon>
    </lineage>
</organism>
<dbReference type="AlphaFoldDB" id="A0ABD1D4F5"/>
<accession>A0ABD1D4F5</accession>
<evidence type="ECO:0000256" key="4">
    <source>
        <dbReference type="ARBA" id="ARBA00022729"/>
    </source>
</evidence>
<dbReference type="SUPFAM" id="SSF47565">
    <property type="entry name" value="Insect pheromone/odorant-binding proteins"/>
    <property type="match status" value="2"/>
</dbReference>
<protein>
    <submittedName>
        <fullName evidence="6">Uncharacterized protein</fullName>
    </submittedName>
</protein>
<dbReference type="InterPro" id="IPR036728">
    <property type="entry name" value="PBP_GOBP_sf"/>
</dbReference>
<dbReference type="PANTHER" id="PTHR11857:SF43">
    <property type="entry name" value="GEO07291P1-RELATED"/>
    <property type="match status" value="1"/>
</dbReference>